<feature type="signal peptide" evidence="6">
    <location>
        <begin position="1"/>
        <end position="18"/>
    </location>
</feature>
<proteinExistence type="predicted"/>
<dbReference type="InterPro" id="IPR025971">
    <property type="entry name" value="LppP/LprE"/>
</dbReference>
<sequence precursor="true">MRLSRALAAPIMVGLLTAACGWSPPSPAPTSTAACGPGPAAAALSDEISLLPPAPWTEAARGHAADCRLTWVVVSAGSASDSPQQVLFFDGEKGVGSPTPDPRPYITVTAQGDHDAVVQYQWRQGSEPACCPTGIGSARVTLEDGRLTILDPIPGP</sequence>
<dbReference type="PROSITE" id="PS51257">
    <property type="entry name" value="PROKAR_LIPOPROTEIN"/>
    <property type="match status" value="1"/>
</dbReference>
<reference evidence="7 8" key="1">
    <citation type="journal article" date="2015" name="Genome Biol. Evol.">
        <title>Characterization of Three Mycobacterium spp. with Potential Use in Bioremediation by Genome Sequencing and Comparative Genomics.</title>
        <authorList>
            <person name="Das S."/>
            <person name="Pettersson B.M."/>
            <person name="Behra P.R."/>
            <person name="Ramesh M."/>
            <person name="Dasgupta S."/>
            <person name="Bhattacharya A."/>
            <person name="Kirsebom L.A."/>
        </authorList>
    </citation>
    <scope>NUCLEOTIDE SEQUENCE [LARGE SCALE GENOMIC DNA]</scope>
    <source>
        <strain evidence="7 8">DSM 44219</strain>
    </source>
</reference>
<dbReference type="Pfam" id="PF14041">
    <property type="entry name" value="Lipoprotein_21"/>
    <property type="match status" value="1"/>
</dbReference>
<comment type="caution">
    <text evidence="7">The sequence shown here is derived from an EMBL/GenBank/DDBJ whole genome shotgun (WGS) entry which is preliminary data.</text>
</comment>
<evidence type="ECO:0000313" key="8">
    <source>
        <dbReference type="Proteomes" id="UP000036176"/>
    </source>
</evidence>
<evidence type="ECO:0000256" key="6">
    <source>
        <dbReference type="SAM" id="SignalP"/>
    </source>
</evidence>
<evidence type="ECO:0000256" key="1">
    <source>
        <dbReference type="ARBA" id="ARBA00022475"/>
    </source>
</evidence>
<protein>
    <recommendedName>
        <fullName evidence="9">Lipoprotein LppP</fullName>
    </recommendedName>
</protein>
<dbReference type="PATRIC" id="fig|1800.3.peg.3283"/>
<dbReference type="RefSeq" id="WP_048419223.1">
    <property type="nucleotide sequence ID" value="NZ_JYNX01000038.1"/>
</dbReference>
<dbReference type="Proteomes" id="UP000036176">
    <property type="component" value="Unassembled WGS sequence"/>
</dbReference>
<name>A0A0J6W703_MYCCU</name>
<evidence type="ECO:0000313" key="7">
    <source>
        <dbReference type="EMBL" id="KMO77608.1"/>
    </source>
</evidence>
<dbReference type="AlphaFoldDB" id="A0A0J6W703"/>
<evidence type="ECO:0008006" key="9">
    <source>
        <dbReference type="Google" id="ProtNLM"/>
    </source>
</evidence>
<accession>A0A0J6W703</accession>
<keyword evidence="8" id="KW-1185">Reference proteome</keyword>
<evidence type="ECO:0000256" key="3">
    <source>
        <dbReference type="ARBA" id="ARBA00023136"/>
    </source>
</evidence>
<gene>
    <name evidence="7" type="ORF">MCHUDSM44219_03268</name>
</gene>
<keyword evidence="3" id="KW-0472">Membrane</keyword>
<keyword evidence="1" id="KW-1003">Cell membrane</keyword>
<keyword evidence="2 6" id="KW-0732">Signal</keyword>
<evidence type="ECO:0000256" key="4">
    <source>
        <dbReference type="ARBA" id="ARBA00023139"/>
    </source>
</evidence>
<keyword evidence="5" id="KW-0449">Lipoprotein</keyword>
<dbReference type="EMBL" id="JYNX01000038">
    <property type="protein sequence ID" value="KMO77608.1"/>
    <property type="molecule type" value="Genomic_DNA"/>
</dbReference>
<evidence type="ECO:0000256" key="5">
    <source>
        <dbReference type="ARBA" id="ARBA00023288"/>
    </source>
</evidence>
<organism evidence="7 8">
    <name type="scientific">Mycolicibacterium chubuense</name>
    <name type="common">Mycobacterium chubuense</name>
    <dbReference type="NCBI Taxonomy" id="1800"/>
    <lineage>
        <taxon>Bacteria</taxon>
        <taxon>Bacillati</taxon>
        <taxon>Actinomycetota</taxon>
        <taxon>Actinomycetes</taxon>
        <taxon>Mycobacteriales</taxon>
        <taxon>Mycobacteriaceae</taxon>
        <taxon>Mycolicibacterium</taxon>
    </lineage>
</organism>
<dbReference type="OrthoDB" id="4427395at2"/>
<feature type="chain" id="PRO_5038828154" description="Lipoprotein LppP" evidence="6">
    <location>
        <begin position="19"/>
        <end position="156"/>
    </location>
</feature>
<keyword evidence="4" id="KW-0564">Palmitate</keyword>
<evidence type="ECO:0000256" key="2">
    <source>
        <dbReference type="ARBA" id="ARBA00022729"/>
    </source>
</evidence>